<dbReference type="InterPro" id="IPR041490">
    <property type="entry name" value="KstR2_TetR_C"/>
</dbReference>
<dbReference type="PROSITE" id="PS50977">
    <property type="entry name" value="HTH_TETR_2"/>
    <property type="match status" value="1"/>
</dbReference>
<evidence type="ECO:0000313" key="5">
    <source>
        <dbReference type="EMBL" id="MDG3015322.1"/>
    </source>
</evidence>
<gene>
    <name evidence="5" type="ORF">NVS88_12260</name>
</gene>
<evidence type="ECO:0000256" key="1">
    <source>
        <dbReference type="ARBA" id="ARBA00023125"/>
    </source>
</evidence>
<organism evidence="5 6">
    <name type="scientific">Speluncibacter jeojiensis</name>
    <dbReference type="NCBI Taxonomy" id="2710754"/>
    <lineage>
        <taxon>Bacteria</taxon>
        <taxon>Bacillati</taxon>
        <taxon>Actinomycetota</taxon>
        <taxon>Actinomycetes</taxon>
        <taxon>Mycobacteriales</taxon>
        <taxon>Speluncibacteraceae</taxon>
        <taxon>Speluncibacter</taxon>
    </lineage>
</organism>
<sequence>MAGADVADAHPAREAPAGVEVVKDSKAAKRIRDAAAEAFAENGYGGTTTRDIAARLGLSPAAMYPHYRSKEDLLYAISYEGHRRCVELLTDHDPAGADPATRLRSVVGAFAAWHATHHARGRVIQYELTALSPEHYRTILGLRRQSTQIVRRIVDAGAADGSFAVPDAEGVTLAITSLCVDICRWFPSGRYTEPDQLAGLYGELALRLAGA</sequence>
<dbReference type="SUPFAM" id="SSF48498">
    <property type="entry name" value="Tetracyclin repressor-like, C-terminal domain"/>
    <property type="match status" value="1"/>
</dbReference>
<name>A0A9X4REJ8_9ACTN</name>
<evidence type="ECO:0000313" key="6">
    <source>
        <dbReference type="Proteomes" id="UP001152755"/>
    </source>
</evidence>
<dbReference type="InterPro" id="IPR050109">
    <property type="entry name" value="HTH-type_TetR-like_transc_reg"/>
</dbReference>
<evidence type="ECO:0000256" key="3">
    <source>
        <dbReference type="SAM" id="MobiDB-lite"/>
    </source>
</evidence>
<protein>
    <submittedName>
        <fullName evidence="5">TetR/AcrR family transcriptional regulator</fullName>
    </submittedName>
</protein>
<evidence type="ECO:0000259" key="4">
    <source>
        <dbReference type="PROSITE" id="PS50977"/>
    </source>
</evidence>
<dbReference type="GO" id="GO:0000976">
    <property type="term" value="F:transcription cis-regulatory region binding"/>
    <property type="evidence" value="ECO:0007669"/>
    <property type="project" value="TreeGrafter"/>
</dbReference>
<keyword evidence="6" id="KW-1185">Reference proteome</keyword>
<dbReference type="InterPro" id="IPR001647">
    <property type="entry name" value="HTH_TetR"/>
</dbReference>
<dbReference type="PRINTS" id="PR00455">
    <property type="entry name" value="HTHTETR"/>
</dbReference>
<dbReference type="GO" id="GO:0003700">
    <property type="term" value="F:DNA-binding transcription factor activity"/>
    <property type="evidence" value="ECO:0007669"/>
    <property type="project" value="TreeGrafter"/>
</dbReference>
<dbReference type="PANTHER" id="PTHR30055">
    <property type="entry name" value="HTH-TYPE TRANSCRIPTIONAL REGULATOR RUTR"/>
    <property type="match status" value="1"/>
</dbReference>
<dbReference type="PANTHER" id="PTHR30055:SF200">
    <property type="entry name" value="HTH-TYPE TRANSCRIPTIONAL REPRESSOR BDCR"/>
    <property type="match status" value="1"/>
</dbReference>
<dbReference type="Pfam" id="PF17932">
    <property type="entry name" value="TetR_C_24"/>
    <property type="match status" value="1"/>
</dbReference>
<dbReference type="Gene3D" id="1.10.357.10">
    <property type="entry name" value="Tetracycline Repressor, domain 2"/>
    <property type="match status" value="1"/>
</dbReference>
<evidence type="ECO:0000256" key="2">
    <source>
        <dbReference type="PROSITE-ProRule" id="PRU00335"/>
    </source>
</evidence>
<accession>A0A9X4REJ8</accession>
<feature type="region of interest" description="Disordered" evidence="3">
    <location>
        <begin position="1"/>
        <end position="20"/>
    </location>
</feature>
<comment type="caution">
    <text evidence="5">The sequence shown here is derived from an EMBL/GenBank/DDBJ whole genome shotgun (WGS) entry which is preliminary data.</text>
</comment>
<keyword evidence="1 2" id="KW-0238">DNA-binding</keyword>
<dbReference type="Proteomes" id="UP001152755">
    <property type="component" value="Unassembled WGS sequence"/>
</dbReference>
<proteinExistence type="predicted"/>
<feature type="domain" description="HTH tetR-type" evidence="4">
    <location>
        <begin position="25"/>
        <end position="85"/>
    </location>
</feature>
<dbReference type="InterPro" id="IPR036271">
    <property type="entry name" value="Tet_transcr_reg_TetR-rel_C_sf"/>
</dbReference>
<reference evidence="5" key="1">
    <citation type="submission" date="2022-08" db="EMBL/GenBank/DDBJ databases">
        <title>Genome analysis of Corynebacteriales strain.</title>
        <authorList>
            <person name="Lee S.D."/>
        </authorList>
    </citation>
    <scope>NUCLEOTIDE SEQUENCE</scope>
    <source>
        <strain evidence="5">D3-21</strain>
    </source>
</reference>
<feature type="DNA-binding region" description="H-T-H motif" evidence="2">
    <location>
        <begin position="48"/>
        <end position="67"/>
    </location>
</feature>
<dbReference type="SUPFAM" id="SSF46689">
    <property type="entry name" value="Homeodomain-like"/>
    <property type="match status" value="1"/>
</dbReference>
<dbReference type="Pfam" id="PF00440">
    <property type="entry name" value="TetR_N"/>
    <property type="match status" value="1"/>
</dbReference>
<dbReference type="InterPro" id="IPR009057">
    <property type="entry name" value="Homeodomain-like_sf"/>
</dbReference>
<dbReference type="RefSeq" id="WP_332520083.1">
    <property type="nucleotide sequence ID" value="NZ_JANRHA010000007.1"/>
</dbReference>
<dbReference type="EMBL" id="JANRHA010000007">
    <property type="protein sequence ID" value="MDG3015322.1"/>
    <property type="molecule type" value="Genomic_DNA"/>
</dbReference>
<dbReference type="AlphaFoldDB" id="A0A9X4REJ8"/>